<dbReference type="Pfam" id="PF14309">
    <property type="entry name" value="DUF4378"/>
    <property type="match status" value="1"/>
</dbReference>
<evidence type="ECO:0000259" key="2">
    <source>
        <dbReference type="Pfam" id="PF14309"/>
    </source>
</evidence>
<feature type="region of interest" description="Disordered" evidence="1">
    <location>
        <begin position="344"/>
        <end position="414"/>
    </location>
</feature>
<gene>
    <name evidence="3" type="primary">LOC123409627</name>
</gene>
<dbReference type="Gramene" id="HORVU.MOREX.r3.7HG0751300.1">
    <property type="protein sequence ID" value="HORVU.MOREX.r3.7HG0751300.1"/>
    <property type="gene ID" value="HORVU.MOREX.r3.7HG0751300"/>
</dbReference>
<proteinExistence type="predicted"/>
<dbReference type="Gramene" id="HORVU.MOREX.r2.7HG0623200.1">
    <property type="protein sequence ID" value="HORVU.MOREX.r2.7HG0623200.1"/>
    <property type="gene ID" value="HORVU.MOREX.r2.7HG0623200"/>
</dbReference>
<dbReference type="EnsemblPlants" id="HORVU.MOREX.r3.7HG0751300.1">
    <property type="protein sequence ID" value="HORVU.MOREX.r3.7HG0751300.1"/>
    <property type="gene ID" value="HORVU.MOREX.r3.7HG0751300"/>
</dbReference>
<feature type="domain" description="DUF4378" evidence="2">
    <location>
        <begin position="570"/>
        <end position="737"/>
    </location>
</feature>
<feature type="region of interest" description="Disordered" evidence="1">
    <location>
        <begin position="192"/>
        <end position="264"/>
    </location>
</feature>
<feature type="compositionally biased region" description="Basic and acidic residues" evidence="1">
    <location>
        <begin position="399"/>
        <end position="414"/>
    </location>
</feature>
<name>A0A8I6Z9F7_HORVV</name>
<dbReference type="RefSeq" id="XP_044958421.1">
    <property type="nucleotide sequence ID" value="XM_045102486.1"/>
</dbReference>
<dbReference type="Proteomes" id="UP000011116">
    <property type="component" value="Chromosome 7H"/>
</dbReference>
<protein>
    <recommendedName>
        <fullName evidence="2">DUF4378 domain-containing protein</fullName>
    </recommendedName>
</protein>
<organism evidence="3 4">
    <name type="scientific">Hordeum vulgare subsp. vulgare</name>
    <name type="common">Domesticated barley</name>
    <dbReference type="NCBI Taxonomy" id="112509"/>
    <lineage>
        <taxon>Eukaryota</taxon>
        <taxon>Viridiplantae</taxon>
        <taxon>Streptophyta</taxon>
        <taxon>Embryophyta</taxon>
        <taxon>Tracheophyta</taxon>
        <taxon>Spermatophyta</taxon>
        <taxon>Magnoliopsida</taxon>
        <taxon>Liliopsida</taxon>
        <taxon>Poales</taxon>
        <taxon>Poaceae</taxon>
        <taxon>BOP clade</taxon>
        <taxon>Pooideae</taxon>
        <taxon>Triticodae</taxon>
        <taxon>Triticeae</taxon>
        <taxon>Hordeinae</taxon>
        <taxon>Hordeum</taxon>
    </lineage>
</organism>
<reference evidence="4" key="1">
    <citation type="journal article" date="2012" name="Nature">
        <title>A physical, genetic and functional sequence assembly of the barley genome.</title>
        <authorList>
            <consortium name="The International Barley Genome Sequencing Consortium"/>
            <person name="Mayer K.F."/>
            <person name="Waugh R."/>
            <person name="Brown J.W."/>
            <person name="Schulman A."/>
            <person name="Langridge P."/>
            <person name="Platzer M."/>
            <person name="Fincher G.B."/>
            <person name="Muehlbauer G.J."/>
            <person name="Sato K."/>
            <person name="Close T.J."/>
            <person name="Wise R.P."/>
            <person name="Stein N."/>
        </authorList>
    </citation>
    <scope>NUCLEOTIDE SEQUENCE [LARGE SCALE GENOMIC DNA]</scope>
    <source>
        <strain evidence="4">cv. Morex</strain>
    </source>
</reference>
<evidence type="ECO:0000313" key="3">
    <source>
        <dbReference type="EnsemblPlants" id="HORVU.MOREX.r3.7HG0751300.1"/>
    </source>
</evidence>
<dbReference type="PANTHER" id="PTHR40836">
    <property type="entry name" value="RB1-INDUCIBLE COILED-COIL PROTEIN"/>
    <property type="match status" value="1"/>
</dbReference>
<evidence type="ECO:0000256" key="1">
    <source>
        <dbReference type="SAM" id="MobiDB-lite"/>
    </source>
</evidence>
<keyword evidence="4" id="KW-1185">Reference proteome</keyword>
<reference evidence="3" key="3">
    <citation type="submission" date="2022-01" db="UniProtKB">
        <authorList>
            <consortium name="EnsemblPlants"/>
        </authorList>
    </citation>
    <scope>IDENTIFICATION</scope>
    <source>
        <strain evidence="3">subsp. vulgare</strain>
    </source>
</reference>
<dbReference type="KEGG" id="hvg:123409627"/>
<dbReference type="AlphaFoldDB" id="A0A8I6Z9F7"/>
<accession>A0A8I6Z9F7</accession>
<dbReference type="OrthoDB" id="446244at2759"/>
<feature type="region of interest" description="Disordered" evidence="1">
    <location>
        <begin position="539"/>
        <end position="566"/>
    </location>
</feature>
<dbReference type="GeneID" id="123409627"/>
<feature type="region of interest" description="Disordered" evidence="1">
    <location>
        <begin position="112"/>
        <end position="134"/>
    </location>
</feature>
<dbReference type="PANTHER" id="PTHR40836:SF2">
    <property type="entry name" value="OS06G0728200 PROTEIN"/>
    <property type="match status" value="1"/>
</dbReference>
<evidence type="ECO:0000313" key="4">
    <source>
        <dbReference type="Proteomes" id="UP000011116"/>
    </source>
</evidence>
<sequence length="745" mass="81407">MLGQPSVIARLMGMEDHHQTTATAVVHASEGTTTVISLLKPASSQVEQPRCGPLGSHHGRRIGGDYYRYCLNKMKPGRRRRARRDGRRREHPQEELLDKIKEDFRASWQLASTATPPLGTEDEETVADASGRRRSGDRVAGLLDGRCIQRIAQENLRREKMARYGYGGRRSSVEEEEDGVKALVVGLKKKNAEEEAEQLHGGSEAGASEEFSGDHDQMSSTSSEKSRGMPATRIAILRPTTGTSTRAVAGDHRNAPPSWKAVRDGGMDMEDFLREVKERAERLKVETEAKADGPGDVVAKARKGWGSVGDDPAGTAQDTARQIREAVGKRLSRLESFRVFRGDRSRRDGAAASPSPEHRMLKSVMARTEGMSPTKITGRGPRVSRWSPLRAGSGVNDRQSPDRDPRRSPAKLHDDGIDFVAASPRALLRSFSAPAAGCSDASSVGAGKLVDRCRSLSIFRGTVASLRQSLCLGGGAWKLLLMHLSKKKASSPASPRQNLLAGLAPPSPVSPLEVSGGRHFSGDLNCTFLPESSPRWSPRCSSEFEASVGGGESPWERKADAAAENDDPDTAYVREVLVAAGLFNDDDGDTAASRTDSIVISEEVFDEVEDGYYYRHLRRRDDGAGEDEELGAADRRRLLFDLANEALLAGARPAVSYSSPYCLRRWVVECNNGAPSSSRLRGRELEDEVWRHVAMVTVDYTAEREVGRSPWVPEALCEDACAVGRKIERAIFDELLGDVVRQLFV</sequence>
<reference evidence="3" key="2">
    <citation type="submission" date="2020-10" db="EMBL/GenBank/DDBJ databases">
        <authorList>
            <person name="Scholz U."/>
            <person name="Mascher M."/>
            <person name="Fiebig A."/>
        </authorList>
    </citation>
    <scope>NUCLEOTIDE SEQUENCE [LARGE SCALE GENOMIC DNA]</scope>
    <source>
        <strain evidence="3">cv. Morex</strain>
    </source>
</reference>
<dbReference type="InterPro" id="IPR025486">
    <property type="entry name" value="DUF4378"/>
</dbReference>